<evidence type="ECO:0008006" key="10">
    <source>
        <dbReference type="Google" id="ProtNLM"/>
    </source>
</evidence>
<dbReference type="Proteomes" id="UP000009138">
    <property type="component" value="Unassembled WGS sequence"/>
</dbReference>
<dbReference type="GeneID" id="93619068"/>
<dbReference type="PANTHER" id="PTHR24296">
    <property type="entry name" value="CYTOCHROME P450"/>
    <property type="match status" value="1"/>
</dbReference>
<keyword evidence="7" id="KW-0812">Transmembrane</keyword>
<organism evidence="8 9">
    <name type="scientific">Rhizopus delemar (strain RA 99-880 / ATCC MYA-4621 / FGSC 9543 / NRRL 43880)</name>
    <name type="common">Mucormycosis agent</name>
    <name type="synonym">Rhizopus arrhizus var. delemar</name>
    <dbReference type="NCBI Taxonomy" id="246409"/>
    <lineage>
        <taxon>Eukaryota</taxon>
        <taxon>Fungi</taxon>
        <taxon>Fungi incertae sedis</taxon>
        <taxon>Mucoromycota</taxon>
        <taxon>Mucoromycotina</taxon>
        <taxon>Mucoromycetes</taxon>
        <taxon>Mucorales</taxon>
        <taxon>Mucorineae</taxon>
        <taxon>Rhizopodaceae</taxon>
        <taxon>Rhizopus</taxon>
    </lineage>
</organism>
<dbReference type="SUPFAM" id="SSF48264">
    <property type="entry name" value="Cytochrome P450"/>
    <property type="match status" value="1"/>
</dbReference>
<keyword evidence="7" id="KW-1133">Transmembrane helix</keyword>
<feature type="transmembrane region" description="Helical" evidence="7">
    <location>
        <begin position="12"/>
        <end position="30"/>
    </location>
</feature>
<dbReference type="Gene3D" id="1.10.630.10">
    <property type="entry name" value="Cytochrome P450"/>
    <property type="match status" value="1"/>
</dbReference>
<comment type="similarity">
    <text evidence="1 6">Belongs to the cytochrome P450 family.</text>
</comment>
<dbReference type="PROSITE" id="PS00086">
    <property type="entry name" value="CYTOCHROME_P450"/>
    <property type="match status" value="1"/>
</dbReference>
<dbReference type="InterPro" id="IPR002401">
    <property type="entry name" value="Cyt_P450_E_grp-I"/>
</dbReference>
<dbReference type="EMBL" id="CH476741">
    <property type="protein sequence ID" value="EIE87392.1"/>
    <property type="molecule type" value="Genomic_DNA"/>
</dbReference>
<evidence type="ECO:0000256" key="6">
    <source>
        <dbReference type="RuleBase" id="RU000461"/>
    </source>
</evidence>
<dbReference type="PRINTS" id="PR00463">
    <property type="entry name" value="EP450I"/>
</dbReference>
<keyword evidence="3 6" id="KW-0560">Oxidoreductase</keyword>
<dbReference type="Pfam" id="PF00067">
    <property type="entry name" value="p450"/>
    <property type="match status" value="1"/>
</dbReference>
<proteinExistence type="inferred from homology"/>
<evidence type="ECO:0000256" key="1">
    <source>
        <dbReference type="ARBA" id="ARBA00010617"/>
    </source>
</evidence>
<dbReference type="GO" id="GO:0016705">
    <property type="term" value="F:oxidoreductase activity, acting on paired donors, with incorporation or reduction of molecular oxygen"/>
    <property type="evidence" value="ECO:0007669"/>
    <property type="project" value="InterPro"/>
</dbReference>
<dbReference type="VEuPathDB" id="FungiDB:RO3G_12103"/>
<dbReference type="InterPro" id="IPR036396">
    <property type="entry name" value="Cyt_P450_sf"/>
</dbReference>
<evidence type="ECO:0000256" key="5">
    <source>
        <dbReference type="PIRSR" id="PIRSR602401-1"/>
    </source>
</evidence>
<gene>
    <name evidence="8" type="ORF">RO3G_12103</name>
</gene>
<accession>I1CG12</accession>
<protein>
    <recommendedName>
        <fullName evidence="10">Cytochrome P450</fullName>
    </recommendedName>
</protein>
<dbReference type="CDD" id="cd11064">
    <property type="entry name" value="CYP86A"/>
    <property type="match status" value="1"/>
</dbReference>
<dbReference type="GO" id="GO:0020037">
    <property type="term" value="F:heme binding"/>
    <property type="evidence" value="ECO:0007669"/>
    <property type="project" value="InterPro"/>
</dbReference>
<dbReference type="GO" id="GO:0006629">
    <property type="term" value="P:lipid metabolic process"/>
    <property type="evidence" value="ECO:0007669"/>
    <property type="project" value="UniProtKB-ARBA"/>
</dbReference>
<name>I1CG12_RHIO9</name>
<dbReference type="OrthoDB" id="1470350at2759"/>
<evidence type="ECO:0000256" key="7">
    <source>
        <dbReference type="SAM" id="Phobius"/>
    </source>
</evidence>
<reference evidence="8 9" key="1">
    <citation type="journal article" date="2009" name="PLoS Genet.">
        <title>Genomic analysis of the basal lineage fungus Rhizopus oryzae reveals a whole-genome duplication.</title>
        <authorList>
            <person name="Ma L.-J."/>
            <person name="Ibrahim A.S."/>
            <person name="Skory C."/>
            <person name="Grabherr M.G."/>
            <person name="Burger G."/>
            <person name="Butler M."/>
            <person name="Elias M."/>
            <person name="Idnurm A."/>
            <person name="Lang B.F."/>
            <person name="Sone T."/>
            <person name="Abe A."/>
            <person name="Calvo S.E."/>
            <person name="Corrochano L.M."/>
            <person name="Engels R."/>
            <person name="Fu J."/>
            <person name="Hansberg W."/>
            <person name="Kim J.-M."/>
            <person name="Kodira C.D."/>
            <person name="Koehrsen M.J."/>
            <person name="Liu B."/>
            <person name="Miranda-Saavedra D."/>
            <person name="O'Leary S."/>
            <person name="Ortiz-Castellanos L."/>
            <person name="Poulter R."/>
            <person name="Rodriguez-Romero J."/>
            <person name="Ruiz-Herrera J."/>
            <person name="Shen Y.-Q."/>
            <person name="Zeng Q."/>
            <person name="Galagan J."/>
            <person name="Birren B.W."/>
            <person name="Cuomo C.A."/>
            <person name="Wickes B.L."/>
        </authorList>
    </citation>
    <scope>NUCLEOTIDE SEQUENCE [LARGE SCALE GENOMIC DNA]</scope>
    <source>
        <strain evidence="9">RA 99-880 / ATCC MYA-4621 / FGSC 9543 / NRRL 43880</strain>
    </source>
</reference>
<dbReference type="STRING" id="246409.I1CG12"/>
<keyword evidence="5 6" id="KW-0349">Heme</keyword>
<dbReference type="RefSeq" id="XP_067522788.1">
    <property type="nucleotide sequence ID" value="XM_067666687.1"/>
</dbReference>
<keyword evidence="4 5" id="KW-0408">Iron</keyword>
<evidence type="ECO:0000313" key="8">
    <source>
        <dbReference type="EMBL" id="EIE87392.1"/>
    </source>
</evidence>
<comment type="cofactor">
    <cofactor evidence="5">
        <name>heme</name>
        <dbReference type="ChEBI" id="CHEBI:30413"/>
    </cofactor>
</comment>
<feature type="binding site" description="axial binding residue" evidence="5">
    <location>
        <position position="448"/>
    </location>
    <ligand>
        <name>heme</name>
        <dbReference type="ChEBI" id="CHEBI:30413"/>
    </ligand>
    <ligandPart>
        <name>Fe</name>
        <dbReference type="ChEBI" id="CHEBI:18248"/>
    </ligandPart>
</feature>
<keyword evidence="2 5" id="KW-0479">Metal-binding</keyword>
<evidence type="ECO:0000256" key="3">
    <source>
        <dbReference type="ARBA" id="ARBA00023002"/>
    </source>
</evidence>
<keyword evidence="9" id="KW-1185">Reference proteome</keyword>
<dbReference type="PRINTS" id="PR00385">
    <property type="entry name" value="P450"/>
</dbReference>
<dbReference type="OMA" id="FRIAPWH"/>
<dbReference type="GO" id="GO:0005506">
    <property type="term" value="F:iron ion binding"/>
    <property type="evidence" value="ECO:0007669"/>
    <property type="project" value="InterPro"/>
</dbReference>
<evidence type="ECO:0000256" key="2">
    <source>
        <dbReference type="ARBA" id="ARBA00022723"/>
    </source>
</evidence>
<sequence>MSIKDTSLRQQIALAGAALSSLVVFLSLKYHDRPLFRKRIEGIPNVKGYPLVGNLPSILKHGERFYDYNVELFESHDTLTLAYPAAGIPETITTIDPQNIEYILKTNFYNYVKGPQAKAFLYDLLGYGIFNANGDKWKYQRKTASHIFNVKNFRDQFTDVFVKEMHVMFDNILEKASIEGTVIDFHDVMFRFTLDSFVYLGFGIQLDTLLNKEKAPFAVSFDFLQRLSAERFIDPLMGIKEGLVNLFCSKEKTTRYNVSRVDSFAQQVIEQRRKEMKEGKTDHKDLLSRFMNATNECGEMLSDRELRDNVLNFIIAGRDTTAQAVSWLFYCISQHPQVEQKMLQEIEKNITDEIERDSPALFYETLRLYPVVSSNQKYAVHDDVLPDGTHVKAGTYVGWLSYAQGRSKRIWGEDAKEFIPERWIDENGKLRREPAAKWSAFHVGPRVCLGQNLATLEALVCIIMILRRYSFKLVENQTITYSLALTLPMKHGLKMTIGKR</sequence>
<dbReference type="GO" id="GO:0004497">
    <property type="term" value="F:monooxygenase activity"/>
    <property type="evidence" value="ECO:0007669"/>
    <property type="project" value="UniProtKB-KW"/>
</dbReference>
<evidence type="ECO:0000256" key="4">
    <source>
        <dbReference type="ARBA" id="ARBA00023004"/>
    </source>
</evidence>
<evidence type="ECO:0000313" key="9">
    <source>
        <dbReference type="Proteomes" id="UP000009138"/>
    </source>
</evidence>
<dbReference type="InParanoid" id="I1CG12"/>
<dbReference type="InterPro" id="IPR017972">
    <property type="entry name" value="Cyt_P450_CS"/>
</dbReference>
<keyword evidence="7" id="KW-0472">Membrane</keyword>
<keyword evidence="6" id="KW-0503">Monooxygenase</keyword>
<dbReference type="InterPro" id="IPR001128">
    <property type="entry name" value="Cyt_P450"/>
</dbReference>
<dbReference type="eggNOG" id="KOG0157">
    <property type="taxonomic scope" value="Eukaryota"/>
</dbReference>
<dbReference type="AlphaFoldDB" id="I1CG12"/>